<evidence type="ECO:0000256" key="5">
    <source>
        <dbReference type="ARBA" id="ARBA00022692"/>
    </source>
</evidence>
<evidence type="ECO:0000313" key="13">
    <source>
        <dbReference type="Proteomes" id="UP000613401"/>
    </source>
</evidence>
<gene>
    <name evidence="12" type="ORF">GCG54_00015516</name>
</gene>
<dbReference type="GeneID" id="69022619"/>
<protein>
    <recommendedName>
        <fullName evidence="11">NADH dehydrogenase [ubiquinone] 1 alpha subcomplex subunit 13</fullName>
    </recommendedName>
</protein>
<reference evidence="12" key="2">
    <citation type="submission" date="2020-03" db="EMBL/GenBank/DDBJ databases">
        <authorList>
            <person name="Fu F.-F."/>
            <person name="Chen J."/>
        </authorList>
    </citation>
    <scope>NUCLEOTIDE SEQUENCE</scope>
    <source>
        <strain evidence="12">Lc1</strain>
    </source>
</reference>
<comment type="subcellular location">
    <subcellularLocation>
        <location evidence="1 11">Mitochondrion inner membrane</location>
        <topology evidence="1 11">Single-pass membrane protein</topology>
        <orientation evidence="1 11">Matrix side</orientation>
    </subcellularLocation>
</comment>
<comment type="similarity">
    <text evidence="2 11">Belongs to the complex I NDUFA13 subunit family.</text>
</comment>
<keyword evidence="5 11" id="KW-0812">Transmembrane</keyword>
<evidence type="ECO:0000256" key="3">
    <source>
        <dbReference type="ARBA" id="ARBA00022448"/>
    </source>
</evidence>
<dbReference type="Proteomes" id="UP000613401">
    <property type="component" value="Unassembled WGS sequence"/>
</dbReference>
<dbReference type="PANTHER" id="PTHR12966">
    <property type="entry name" value="NADH DEHYDROGENASE UBIQUINONE 1 ALPHA SUBCOMPLEX SUBUNIT 13"/>
    <property type="match status" value="1"/>
</dbReference>
<comment type="function">
    <text evidence="11">Complex I functions in the transfer of electrons from NADH to the respiratory chain. Accessory subunit of the mitochondrial membrane respiratory chain NADH dehydrogenase (Complex I), that is believed not to be involved in catalysis.</text>
</comment>
<evidence type="ECO:0000256" key="4">
    <source>
        <dbReference type="ARBA" id="ARBA00022660"/>
    </source>
</evidence>
<evidence type="ECO:0000256" key="8">
    <source>
        <dbReference type="ARBA" id="ARBA00022989"/>
    </source>
</evidence>
<dbReference type="AlphaFoldDB" id="A0A8H4CAC1"/>
<dbReference type="PANTHER" id="PTHR12966:SF0">
    <property type="entry name" value="NADH DEHYDROGENASE [UBIQUINONE] 1 ALPHA SUBCOMPLEX SUBUNIT 13"/>
    <property type="match status" value="1"/>
</dbReference>
<sequence length="128" mass="15091">MPQDMPPVGGYQAVQYKRNLPSRGFRPGTMLLGMGLVMGYGWYHLIKGIREANELAREKMWARIHLIPLLQAEEDRDQVRRYYADQAREKELLGENTKVYHNDRFVHPSAKPFRGLREYEEMLIRNKS</sequence>
<comment type="caution">
    <text evidence="12">The sequence shown here is derived from an EMBL/GenBank/DDBJ whole genome shotgun (WGS) entry which is preliminary data.</text>
</comment>
<feature type="transmembrane region" description="Helical" evidence="11">
    <location>
        <begin position="24"/>
        <end position="43"/>
    </location>
</feature>
<accession>A0A8H4CAC1</accession>
<evidence type="ECO:0000256" key="1">
    <source>
        <dbReference type="ARBA" id="ARBA00004298"/>
    </source>
</evidence>
<evidence type="ECO:0000313" key="12">
    <source>
        <dbReference type="EMBL" id="KAF3800137.1"/>
    </source>
</evidence>
<evidence type="ECO:0000256" key="6">
    <source>
        <dbReference type="ARBA" id="ARBA00022792"/>
    </source>
</evidence>
<dbReference type="GO" id="GO:0005743">
    <property type="term" value="C:mitochondrial inner membrane"/>
    <property type="evidence" value="ECO:0007669"/>
    <property type="project" value="UniProtKB-SubCell"/>
</dbReference>
<evidence type="ECO:0000256" key="10">
    <source>
        <dbReference type="ARBA" id="ARBA00023136"/>
    </source>
</evidence>
<evidence type="ECO:0000256" key="7">
    <source>
        <dbReference type="ARBA" id="ARBA00022982"/>
    </source>
</evidence>
<keyword evidence="6 11" id="KW-0999">Mitochondrion inner membrane</keyword>
<organism evidence="12 13">
    <name type="scientific">Colletotrichum gloeosporioides</name>
    <name type="common">Anthracnose fungus</name>
    <name type="synonym">Glomerella cingulata</name>
    <dbReference type="NCBI Taxonomy" id="474922"/>
    <lineage>
        <taxon>Eukaryota</taxon>
        <taxon>Fungi</taxon>
        <taxon>Dikarya</taxon>
        <taxon>Ascomycota</taxon>
        <taxon>Pezizomycotina</taxon>
        <taxon>Sordariomycetes</taxon>
        <taxon>Hypocreomycetidae</taxon>
        <taxon>Glomerellales</taxon>
        <taxon>Glomerellaceae</taxon>
        <taxon>Colletotrichum</taxon>
        <taxon>Colletotrichum gloeosporioides species complex</taxon>
    </lineage>
</organism>
<evidence type="ECO:0000256" key="9">
    <source>
        <dbReference type="ARBA" id="ARBA00023128"/>
    </source>
</evidence>
<dbReference type="GO" id="GO:0045271">
    <property type="term" value="C:respiratory chain complex I"/>
    <property type="evidence" value="ECO:0007669"/>
    <property type="project" value="UniProtKB-UniRule"/>
</dbReference>
<dbReference type="EMBL" id="WVTB01000079">
    <property type="protein sequence ID" value="KAF3800137.1"/>
    <property type="molecule type" value="Genomic_DNA"/>
</dbReference>
<keyword evidence="12" id="KW-0830">Ubiquinone</keyword>
<name>A0A8H4CAC1_COLGL</name>
<keyword evidence="10 11" id="KW-0472">Membrane</keyword>
<dbReference type="Pfam" id="PF06212">
    <property type="entry name" value="GRIM-19"/>
    <property type="match status" value="1"/>
</dbReference>
<reference evidence="12" key="1">
    <citation type="journal article" date="2020" name="Phytopathology">
        <title>Genome sequence and comparative analysis of Colletotrichum gloeosporioides isolated from Liriodendron leaves.</title>
        <authorList>
            <person name="Fu F.F."/>
            <person name="Hao Z."/>
            <person name="Wang P."/>
            <person name="Lu Y."/>
            <person name="Xue L.J."/>
            <person name="Wei G."/>
            <person name="Tian Y."/>
            <person name="Baishi H."/>
            <person name="Xu H."/>
            <person name="Shi J."/>
            <person name="Cheng T."/>
            <person name="Wang G."/>
            <person name="Yi Y."/>
            <person name="Chen J."/>
        </authorList>
    </citation>
    <scope>NUCLEOTIDE SEQUENCE</scope>
    <source>
        <strain evidence="12">Lc1</strain>
    </source>
</reference>
<keyword evidence="9 11" id="KW-0496">Mitochondrion</keyword>
<keyword evidence="4 11" id="KW-0679">Respiratory chain</keyword>
<dbReference type="RefSeq" id="XP_045259297.1">
    <property type="nucleotide sequence ID" value="XM_045415299.1"/>
</dbReference>
<proteinExistence type="inferred from homology"/>
<keyword evidence="8 11" id="KW-1133">Transmembrane helix</keyword>
<keyword evidence="7 11" id="KW-0249">Electron transport</keyword>
<evidence type="ECO:0000256" key="2">
    <source>
        <dbReference type="ARBA" id="ARBA00007312"/>
    </source>
</evidence>
<keyword evidence="3 11" id="KW-0813">Transport</keyword>
<dbReference type="InterPro" id="IPR009346">
    <property type="entry name" value="GRIM-19"/>
</dbReference>
<keyword evidence="13" id="KW-1185">Reference proteome</keyword>
<evidence type="ECO:0000256" key="11">
    <source>
        <dbReference type="RuleBase" id="RU368034"/>
    </source>
</evidence>